<organism evidence="1">
    <name type="scientific">marine sediment metagenome</name>
    <dbReference type="NCBI Taxonomy" id="412755"/>
    <lineage>
        <taxon>unclassified sequences</taxon>
        <taxon>metagenomes</taxon>
        <taxon>ecological metagenomes</taxon>
    </lineage>
</organism>
<evidence type="ECO:0000313" key="1">
    <source>
        <dbReference type="EMBL" id="KKK50194.1"/>
    </source>
</evidence>
<reference evidence="1" key="1">
    <citation type="journal article" date="2015" name="Nature">
        <title>Complex archaea that bridge the gap between prokaryotes and eukaryotes.</title>
        <authorList>
            <person name="Spang A."/>
            <person name="Saw J.H."/>
            <person name="Jorgensen S.L."/>
            <person name="Zaremba-Niedzwiedzka K."/>
            <person name="Martijn J."/>
            <person name="Lind A.E."/>
            <person name="van Eijk R."/>
            <person name="Schleper C."/>
            <person name="Guy L."/>
            <person name="Ettema T.J."/>
        </authorList>
    </citation>
    <scope>NUCLEOTIDE SEQUENCE</scope>
</reference>
<name>A0A0F8Y7R1_9ZZZZ</name>
<dbReference type="AlphaFoldDB" id="A0A0F8Y7R1"/>
<sequence>MGERHKCPECEEFCDCSGGPGLECRHLCDEQEDEDAYAAEE</sequence>
<comment type="caution">
    <text evidence="1">The sequence shown here is derived from an EMBL/GenBank/DDBJ whole genome shotgun (WGS) entry which is preliminary data.</text>
</comment>
<proteinExistence type="predicted"/>
<accession>A0A0F8Y7R1</accession>
<dbReference type="EMBL" id="LAZR01068145">
    <property type="protein sequence ID" value="KKK50194.1"/>
    <property type="molecule type" value="Genomic_DNA"/>
</dbReference>
<protein>
    <submittedName>
        <fullName evidence="1">Uncharacterized protein</fullName>
    </submittedName>
</protein>
<gene>
    <name evidence="1" type="ORF">LCGC14_3127480</name>
</gene>